<feature type="transmembrane region" description="Helical" evidence="1">
    <location>
        <begin position="172"/>
        <end position="195"/>
    </location>
</feature>
<dbReference type="SUPFAM" id="SSF103481">
    <property type="entry name" value="Multidrug resistance efflux transporter EmrE"/>
    <property type="match status" value="2"/>
</dbReference>
<accession>A0A4Q7MK42</accession>
<feature type="transmembrane region" description="Helical" evidence="1">
    <location>
        <begin position="116"/>
        <end position="135"/>
    </location>
</feature>
<keyword evidence="1" id="KW-0472">Membrane</keyword>
<dbReference type="PANTHER" id="PTHR22911:SF79">
    <property type="entry name" value="MOBA-LIKE NTP TRANSFERASE DOMAIN-CONTAINING PROTEIN"/>
    <property type="match status" value="1"/>
</dbReference>
<dbReference type="Pfam" id="PF00892">
    <property type="entry name" value="EamA"/>
    <property type="match status" value="2"/>
</dbReference>
<evidence type="ECO:0000313" key="3">
    <source>
        <dbReference type="EMBL" id="RZS66939.1"/>
    </source>
</evidence>
<dbReference type="RefSeq" id="WP_130543832.1">
    <property type="nucleotide sequence ID" value="NZ_CP042431.1"/>
</dbReference>
<evidence type="ECO:0000259" key="2">
    <source>
        <dbReference type="Pfam" id="PF00892"/>
    </source>
</evidence>
<keyword evidence="4" id="KW-1185">Reference proteome</keyword>
<evidence type="ECO:0000256" key="1">
    <source>
        <dbReference type="SAM" id="Phobius"/>
    </source>
</evidence>
<feature type="transmembrane region" description="Helical" evidence="1">
    <location>
        <begin position="89"/>
        <end position="109"/>
    </location>
</feature>
<dbReference type="InterPro" id="IPR037185">
    <property type="entry name" value="EmrE-like"/>
</dbReference>
<keyword evidence="1" id="KW-0812">Transmembrane</keyword>
<dbReference type="AlphaFoldDB" id="A0A4Q7MK42"/>
<feature type="domain" description="EamA" evidence="2">
    <location>
        <begin position="141"/>
        <end position="279"/>
    </location>
</feature>
<feature type="transmembrane region" description="Helical" evidence="1">
    <location>
        <begin position="207"/>
        <end position="225"/>
    </location>
</feature>
<comment type="caution">
    <text evidence="3">The sequence shown here is derived from an EMBL/GenBank/DDBJ whole genome shotgun (WGS) entry which is preliminary data.</text>
</comment>
<organism evidence="3 4">
    <name type="scientific">Pseudobacter ginsenosidimutans</name>
    <dbReference type="NCBI Taxonomy" id="661488"/>
    <lineage>
        <taxon>Bacteria</taxon>
        <taxon>Pseudomonadati</taxon>
        <taxon>Bacteroidota</taxon>
        <taxon>Chitinophagia</taxon>
        <taxon>Chitinophagales</taxon>
        <taxon>Chitinophagaceae</taxon>
        <taxon>Pseudobacter</taxon>
    </lineage>
</organism>
<feature type="domain" description="EamA" evidence="2">
    <location>
        <begin position="7"/>
        <end position="133"/>
    </location>
</feature>
<dbReference type="GO" id="GO:0016020">
    <property type="term" value="C:membrane"/>
    <property type="evidence" value="ECO:0007669"/>
    <property type="project" value="InterPro"/>
</dbReference>
<sequence length="299" mass="33832">MRKAFIQLHTAVFIAGFTAILGKLITLNEALLVWYRLLFTIVTMWALFAFQKKLQRISAREMMKITGVGIIATLHWITFYASIKYSNVSVALVCFSSIGFFTAIMEPLITRNRFNYIELLLGLIAVLGISLIFHFDPTYKVGIIIGIISAMLGSVFPIMNRGLLRNHSTETVTLYELTGGFFFLTLVLPLYLHIFPTENLVPGWSDIIWLLILAWVCTVWAFQLSMHALKKISAFTVNLTYNLEPLYGITLAFLLFREDKMLTDAFYAGLGLIVCSVLLQTFLVYRSGKKLAAQKVKAE</sequence>
<feature type="transmembrane region" description="Helical" evidence="1">
    <location>
        <begin position="62"/>
        <end position="83"/>
    </location>
</feature>
<keyword evidence="1" id="KW-1133">Transmembrane helix</keyword>
<gene>
    <name evidence="3" type="ORF">EV199_5323</name>
</gene>
<evidence type="ECO:0000313" key="4">
    <source>
        <dbReference type="Proteomes" id="UP000293874"/>
    </source>
</evidence>
<dbReference type="OrthoDB" id="9150437at2"/>
<feature type="transmembrane region" description="Helical" evidence="1">
    <location>
        <begin position="141"/>
        <end position="160"/>
    </location>
</feature>
<dbReference type="PANTHER" id="PTHR22911">
    <property type="entry name" value="ACYL-MALONYL CONDENSING ENZYME-RELATED"/>
    <property type="match status" value="1"/>
</dbReference>
<feature type="transmembrane region" description="Helical" evidence="1">
    <location>
        <begin position="266"/>
        <end position="285"/>
    </location>
</feature>
<dbReference type="InterPro" id="IPR000620">
    <property type="entry name" value="EamA_dom"/>
</dbReference>
<protein>
    <submittedName>
        <fullName evidence="3">EamA-like transporter family protein</fullName>
    </submittedName>
</protein>
<proteinExistence type="predicted"/>
<reference evidence="3 4" key="1">
    <citation type="submission" date="2019-02" db="EMBL/GenBank/DDBJ databases">
        <title>Genomic Encyclopedia of Type Strains, Phase IV (KMG-IV): sequencing the most valuable type-strain genomes for metagenomic binning, comparative biology and taxonomic classification.</title>
        <authorList>
            <person name="Goeker M."/>
        </authorList>
    </citation>
    <scope>NUCLEOTIDE SEQUENCE [LARGE SCALE GENOMIC DNA]</scope>
    <source>
        <strain evidence="3 4">DSM 18116</strain>
    </source>
</reference>
<dbReference type="EMBL" id="SGXA01000004">
    <property type="protein sequence ID" value="RZS66939.1"/>
    <property type="molecule type" value="Genomic_DNA"/>
</dbReference>
<name>A0A4Q7MK42_9BACT</name>
<feature type="transmembrane region" description="Helical" evidence="1">
    <location>
        <begin position="32"/>
        <end position="50"/>
    </location>
</feature>
<dbReference type="Proteomes" id="UP000293874">
    <property type="component" value="Unassembled WGS sequence"/>
</dbReference>
<feature type="transmembrane region" description="Helical" evidence="1">
    <location>
        <begin position="232"/>
        <end position="254"/>
    </location>
</feature>